<dbReference type="Gene3D" id="1.10.10.10">
    <property type="entry name" value="Winged helix-like DNA-binding domain superfamily/Winged helix DNA-binding domain"/>
    <property type="match status" value="1"/>
</dbReference>
<name>A0A5C4LQY9_9PSEU</name>
<dbReference type="InterPro" id="IPR036388">
    <property type="entry name" value="WH-like_DNA-bd_sf"/>
</dbReference>
<reference evidence="1 2" key="1">
    <citation type="submission" date="2019-06" db="EMBL/GenBank/DDBJ databases">
        <title>Amycolatopsis alkalitolerans sp. nov., isolated from Gastrodia elata Blume.</title>
        <authorList>
            <person name="Narsing Rao M.P."/>
            <person name="Li W.J."/>
        </authorList>
    </citation>
    <scope>NUCLEOTIDE SEQUENCE [LARGE SCALE GENOMIC DNA]</scope>
    <source>
        <strain evidence="1 2">SYSUP0005</strain>
    </source>
</reference>
<dbReference type="EMBL" id="VDFW01000055">
    <property type="protein sequence ID" value="TNC19084.1"/>
    <property type="molecule type" value="Genomic_DNA"/>
</dbReference>
<dbReference type="Proteomes" id="UP000305546">
    <property type="component" value="Unassembled WGS sequence"/>
</dbReference>
<evidence type="ECO:0008006" key="3">
    <source>
        <dbReference type="Google" id="ProtNLM"/>
    </source>
</evidence>
<sequence>MTVNGVGVGFRLVKWVQDEAPSDLTHREIATLSALARWCKDETGYGNPWREQVARGARTSEKEVKYVLSALRRKGLIVRKGGGYRGAPVMWRFAHYEKGTEETPSSS</sequence>
<accession>A0A5C4LQY9</accession>
<keyword evidence="2" id="KW-1185">Reference proteome</keyword>
<evidence type="ECO:0000313" key="2">
    <source>
        <dbReference type="Proteomes" id="UP000305546"/>
    </source>
</evidence>
<gene>
    <name evidence="1" type="ORF">FG385_32990</name>
</gene>
<proteinExistence type="predicted"/>
<evidence type="ECO:0000313" key="1">
    <source>
        <dbReference type="EMBL" id="TNC19084.1"/>
    </source>
</evidence>
<dbReference type="AlphaFoldDB" id="A0A5C4LQY9"/>
<protein>
    <recommendedName>
        <fullName evidence="3">Helix-turn-helix domain-containing protein</fullName>
    </recommendedName>
</protein>
<dbReference type="OrthoDB" id="7274111at2"/>
<organism evidence="1 2">
    <name type="scientific">Amycolatopsis alkalitolerans</name>
    <dbReference type="NCBI Taxonomy" id="2547244"/>
    <lineage>
        <taxon>Bacteria</taxon>
        <taxon>Bacillati</taxon>
        <taxon>Actinomycetota</taxon>
        <taxon>Actinomycetes</taxon>
        <taxon>Pseudonocardiales</taxon>
        <taxon>Pseudonocardiaceae</taxon>
        <taxon>Amycolatopsis</taxon>
    </lineage>
</organism>
<comment type="caution">
    <text evidence="1">The sequence shown here is derived from an EMBL/GenBank/DDBJ whole genome shotgun (WGS) entry which is preliminary data.</text>
</comment>
<dbReference type="RefSeq" id="WP_139100734.1">
    <property type="nucleotide sequence ID" value="NZ_VDFW01000055.1"/>
</dbReference>